<dbReference type="SMART" id="SM00175">
    <property type="entry name" value="RAB"/>
    <property type="match status" value="1"/>
</dbReference>
<dbReference type="AlphaFoldDB" id="A0A913Y841"/>
<dbReference type="RefSeq" id="XP_020916211.1">
    <property type="nucleotide sequence ID" value="XM_021060552.2"/>
</dbReference>
<dbReference type="SMART" id="SM00173">
    <property type="entry name" value="RAS"/>
    <property type="match status" value="1"/>
</dbReference>
<evidence type="ECO:0000256" key="1">
    <source>
        <dbReference type="ARBA" id="ARBA00022741"/>
    </source>
</evidence>
<reference evidence="3" key="1">
    <citation type="submission" date="2022-11" db="UniProtKB">
        <authorList>
            <consortium name="EnsemblMetazoa"/>
        </authorList>
    </citation>
    <scope>IDENTIFICATION</scope>
</reference>
<dbReference type="GO" id="GO:0016020">
    <property type="term" value="C:membrane"/>
    <property type="evidence" value="ECO:0007669"/>
    <property type="project" value="InterPro"/>
</dbReference>
<dbReference type="InterPro" id="IPR001806">
    <property type="entry name" value="Small_GTPase"/>
</dbReference>
<dbReference type="NCBIfam" id="TIGR00231">
    <property type="entry name" value="small_GTP"/>
    <property type="match status" value="1"/>
</dbReference>
<keyword evidence="2" id="KW-0342">GTP-binding</keyword>
<evidence type="ECO:0000256" key="2">
    <source>
        <dbReference type="ARBA" id="ARBA00023134"/>
    </source>
</evidence>
<dbReference type="InterPro" id="IPR005225">
    <property type="entry name" value="Small_GTP-bd"/>
</dbReference>
<dbReference type="GO" id="GO:0007165">
    <property type="term" value="P:signal transduction"/>
    <property type="evidence" value="ECO:0007669"/>
    <property type="project" value="InterPro"/>
</dbReference>
<dbReference type="InterPro" id="IPR027417">
    <property type="entry name" value="P-loop_NTPase"/>
</dbReference>
<sequence>MKDPNELPLKIIVFGEPGVGKSALTQQYSKKTFPEEYEPTIEDTYDTIVELDGRRVDLSVVDTAGHGVFSQMRDSYIKSGDGFLLVYSVTDKWSLQAISAMRDHILRVKGEKGKISTNTPIVIVGNKCDLDDDRVLTYQEGERVARKFSCSFFETSAKDDIGVDDVFVELTRKIKRSKLSTLGKHFSRNSRMRFSMRSLSINERKCKEKLQAFKGTEDSTGSWRRKSFRRFICGTRTLTTS</sequence>
<dbReference type="PROSITE" id="PS51419">
    <property type="entry name" value="RAB"/>
    <property type="match status" value="1"/>
</dbReference>
<keyword evidence="4" id="KW-1185">Reference proteome</keyword>
<dbReference type="OMA" id="CRIVIVG"/>
<dbReference type="SMART" id="SM00176">
    <property type="entry name" value="RAN"/>
    <property type="match status" value="1"/>
</dbReference>
<accession>A0A913Y841</accession>
<evidence type="ECO:0000313" key="3">
    <source>
        <dbReference type="EnsemblMetazoa" id="XP_020916211.1"/>
    </source>
</evidence>
<dbReference type="InterPro" id="IPR020849">
    <property type="entry name" value="Small_GTPase_Ras-type"/>
</dbReference>
<dbReference type="GeneID" id="110253608"/>
<dbReference type="PROSITE" id="PS51420">
    <property type="entry name" value="RHO"/>
    <property type="match status" value="1"/>
</dbReference>
<dbReference type="GO" id="GO:0003924">
    <property type="term" value="F:GTPase activity"/>
    <property type="evidence" value="ECO:0007669"/>
    <property type="project" value="InterPro"/>
</dbReference>
<protein>
    <submittedName>
        <fullName evidence="3">Uncharacterized protein</fullName>
    </submittedName>
</protein>
<dbReference type="PROSITE" id="PS51421">
    <property type="entry name" value="RAS"/>
    <property type="match status" value="1"/>
</dbReference>
<dbReference type="SUPFAM" id="SSF52540">
    <property type="entry name" value="P-loop containing nucleoside triphosphate hydrolases"/>
    <property type="match status" value="1"/>
</dbReference>
<dbReference type="SMART" id="SM00174">
    <property type="entry name" value="RHO"/>
    <property type="match status" value="1"/>
</dbReference>
<dbReference type="Pfam" id="PF00071">
    <property type="entry name" value="Ras"/>
    <property type="match status" value="1"/>
</dbReference>
<dbReference type="OrthoDB" id="5976022at2759"/>
<dbReference type="Gene3D" id="3.40.50.300">
    <property type="entry name" value="P-loop containing nucleotide triphosphate hydrolases"/>
    <property type="match status" value="1"/>
</dbReference>
<dbReference type="FunFam" id="3.40.50.300:FF:001423">
    <property type="entry name" value="Ras family GTPase"/>
    <property type="match status" value="1"/>
</dbReference>
<dbReference type="EnsemblMetazoa" id="XM_021060552.2">
    <property type="protein sequence ID" value="XP_020916211.1"/>
    <property type="gene ID" value="LOC110253608"/>
</dbReference>
<name>A0A913Y841_EXADI</name>
<dbReference type="Proteomes" id="UP000887567">
    <property type="component" value="Unplaced"/>
</dbReference>
<dbReference type="KEGG" id="epa:110253608"/>
<organism evidence="3 4">
    <name type="scientific">Exaiptasia diaphana</name>
    <name type="common">Tropical sea anemone</name>
    <name type="synonym">Aiptasia pulchella</name>
    <dbReference type="NCBI Taxonomy" id="2652724"/>
    <lineage>
        <taxon>Eukaryota</taxon>
        <taxon>Metazoa</taxon>
        <taxon>Cnidaria</taxon>
        <taxon>Anthozoa</taxon>
        <taxon>Hexacorallia</taxon>
        <taxon>Actiniaria</taxon>
        <taxon>Aiptasiidae</taxon>
        <taxon>Exaiptasia</taxon>
    </lineage>
</organism>
<dbReference type="PRINTS" id="PR00449">
    <property type="entry name" value="RASTRNSFRMNG"/>
</dbReference>
<evidence type="ECO:0000313" key="4">
    <source>
        <dbReference type="Proteomes" id="UP000887567"/>
    </source>
</evidence>
<dbReference type="CDD" id="cd00876">
    <property type="entry name" value="Ras"/>
    <property type="match status" value="1"/>
</dbReference>
<dbReference type="GO" id="GO:0005525">
    <property type="term" value="F:GTP binding"/>
    <property type="evidence" value="ECO:0007669"/>
    <property type="project" value="UniProtKB-KW"/>
</dbReference>
<keyword evidence="1" id="KW-0547">Nucleotide-binding</keyword>
<dbReference type="PANTHER" id="PTHR24070">
    <property type="entry name" value="RAS, DI-RAS, AND RHEB FAMILY MEMBERS OF SMALL GTPASE SUPERFAMILY"/>
    <property type="match status" value="1"/>
</dbReference>
<proteinExistence type="predicted"/>